<dbReference type="GO" id="GO:0070449">
    <property type="term" value="C:elongin complex"/>
    <property type="evidence" value="ECO:0007669"/>
    <property type="project" value="InterPro"/>
</dbReference>
<gene>
    <name evidence="2" type="ORF">BBK36DRAFT_1123453</name>
</gene>
<dbReference type="GO" id="GO:0006368">
    <property type="term" value="P:transcription elongation by RNA polymerase II"/>
    <property type="evidence" value="ECO:0007669"/>
    <property type="project" value="InterPro"/>
</dbReference>
<dbReference type="OrthoDB" id="21513at2759"/>
<reference evidence="3" key="1">
    <citation type="submission" date="2016-07" db="EMBL/GenBank/DDBJ databases">
        <title>Multiple horizontal gene transfer events from other fungi enriched the ability of initially mycotrophic Trichoderma (Ascomycota) to feed on dead plant biomass.</title>
        <authorList>
            <consortium name="DOE Joint Genome Institute"/>
            <person name="Atanasova L."/>
            <person name="Chenthamara K."/>
            <person name="Zhang J."/>
            <person name="Grujic M."/>
            <person name="Henrissat B."/>
            <person name="Kuo A."/>
            <person name="Aerts A."/>
            <person name="Salamov A."/>
            <person name="Lipzen A."/>
            <person name="Labutti K."/>
            <person name="Barry K."/>
            <person name="Miao Y."/>
            <person name="Rahimi M.J."/>
            <person name="Shen Q."/>
            <person name="Grigoriev I.V."/>
            <person name="Kubicek C.P."/>
            <person name="Druzhinina I.S."/>
        </authorList>
    </citation>
    <scope>NUCLEOTIDE SEQUENCE [LARGE SCALE GENOMIC DNA]</scope>
    <source>
        <strain evidence="3">TUCIM 6016</strain>
    </source>
</reference>
<feature type="non-terminal residue" evidence="2">
    <location>
        <position position="221"/>
    </location>
</feature>
<name>A0A2T4B5D3_9HYPO</name>
<dbReference type="AlphaFoldDB" id="A0A2T4B5D3"/>
<dbReference type="PANTHER" id="PTHR15141">
    <property type="entry name" value="TRANSCRIPTION ELONGATION FACTOR B POLYPEPTIDE 3"/>
    <property type="match status" value="1"/>
</dbReference>
<dbReference type="InterPro" id="IPR051870">
    <property type="entry name" value="Elongin-A_domain"/>
</dbReference>
<dbReference type="InterPro" id="IPR010684">
    <property type="entry name" value="RNA_pol_II_trans_fac_SIII_A"/>
</dbReference>
<dbReference type="Proteomes" id="UP000241546">
    <property type="component" value="Unassembled WGS sequence"/>
</dbReference>
<dbReference type="GeneID" id="36599172"/>
<feature type="region of interest" description="Disordered" evidence="1">
    <location>
        <begin position="140"/>
        <end position="169"/>
    </location>
</feature>
<sequence>MSPVKSLRELSIMAIFQNIRQVDNIGYLSYETVRSILLRVESAAQLRQIELNSPQIQGQTAELWVRLIERDFPLESRNRAYQPKDPKNWYRVWEKYKVEQEKFLEESENRLKSALNSLRQEEEKKTSKIIELGAIPSSKKGAIKRPHARTSNTLSFGGGSRTKTANGASVMRKVRREAKEIAQIHGTLSRPIRTPPARSAVTKAPEAMVNDHKRAALPPYR</sequence>
<dbReference type="Pfam" id="PF06881">
    <property type="entry name" value="Elongin_A"/>
    <property type="match status" value="1"/>
</dbReference>
<dbReference type="PANTHER" id="PTHR15141:SF76">
    <property type="entry name" value="TRANSCRIPTION ELONGATION FACTOR B POLYPEPTIDE 3"/>
    <property type="match status" value="1"/>
</dbReference>
<keyword evidence="3" id="KW-1185">Reference proteome</keyword>
<feature type="compositionally biased region" description="Polar residues" evidence="1">
    <location>
        <begin position="149"/>
        <end position="167"/>
    </location>
</feature>
<evidence type="ECO:0000313" key="3">
    <source>
        <dbReference type="Proteomes" id="UP000241546"/>
    </source>
</evidence>
<dbReference type="EMBL" id="KZ680216">
    <property type="protein sequence ID" value="PTB64543.1"/>
    <property type="molecule type" value="Genomic_DNA"/>
</dbReference>
<dbReference type="RefSeq" id="XP_024747863.1">
    <property type="nucleotide sequence ID" value="XM_024891054.1"/>
</dbReference>
<evidence type="ECO:0000313" key="2">
    <source>
        <dbReference type="EMBL" id="PTB64543.1"/>
    </source>
</evidence>
<protein>
    <recommendedName>
        <fullName evidence="4">RNA polymerase II transcription factor SIII subunit A</fullName>
    </recommendedName>
</protein>
<accession>A0A2T4B5D3</accession>
<evidence type="ECO:0008006" key="4">
    <source>
        <dbReference type="Google" id="ProtNLM"/>
    </source>
</evidence>
<evidence type="ECO:0000256" key="1">
    <source>
        <dbReference type="SAM" id="MobiDB-lite"/>
    </source>
</evidence>
<proteinExistence type="predicted"/>
<feature type="region of interest" description="Disordered" evidence="1">
    <location>
        <begin position="185"/>
        <end position="221"/>
    </location>
</feature>
<organism evidence="2 3">
    <name type="scientific">Trichoderma citrinoviride</name>
    <dbReference type="NCBI Taxonomy" id="58853"/>
    <lineage>
        <taxon>Eukaryota</taxon>
        <taxon>Fungi</taxon>
        <taxon>Dikarya</taxon>
        <taxon>Ascomycota</taxon>
        <taxon>Pezizomycotina</taxon>
        <taxon>Sordariomycetes</taxon>
        <taxon>Hypocreomycetidae</taxon>
        <taxon>Hypocreales</taxon>
        <taxon>Hypocreaceae</taxon>
        <taxon>Trichoderma</taxon>
    </lineage>
</organism>
<dbReference type="Gene3D" id="6.10.250.3180">
    <property type="match status" value="1"/>
</dbReference>